<reference evidence="2 3" key="1">
    <citation type="journal article" date="2023" name="G3 (Bethesda)">
        <title>A chromosome-length genome assembly and annotation of blackberry (Rubus argutus, cv. 'Hillquist').</title>
        <authorList>
            <person name="Bruna T."/>
            <person name="Aryal R."/>
            <person name="Dudchenko O."/>
            <person name="Sargent D.J."/>
            <person name="Mead D."/>
            <person name="Buti M."/>
            <person name="Cavallini A."/>
            <person name="Hytonen T."/>
            <person name="Andres J."/>
            <person name="Pham M."/>
            <person name="Weisz D."/>
            <person name="Mascagni F."/>
            <person name="Usai G."/>
            <person name="Natali L."/>
            <person name="Bassil N."/>
            <person name="Fernandez G.E."/>
            <person name="Lomsadze A."/>
            <person name="Armour M."/>
            <person name="Olukolu B."/>
            <person name="Poorten T."/>
            <person name="Britton C."/>
            <person name="Davik J."/>
            <person name="Ashrafi H."/>
            <person name="Aiden E.L."/>
            <person name="Borodovsky M."/>
            <person name="Worthington M."/>
        </authorList>
    </citation>
    <scope>NUCLEOTIDE SEQUENCE [LARGE SCALE GENOMIC DNA]</scope>
    <source>
        <strain evidence="2">PI 553951</strain>
    </source>
</reference>
<dbReference type="Pfam" id="PF00646">
    <property type="entry name" value="F-box"/>
    <property type="match status" value="1"/>
</dbReference>
<dbReference type="InterPro" id="IPR001810">
    <property type="entry name" value="F-box_dom"/>
</dbReference>
<keyword evidence="3" id="KW-1185">Reference proteome</keyword>
<dbReference type="Proteomes" id="UP001457282">
    <property type="component" value="Unassembled WGS sequence"/>
</dbReference>
<dbReference type="PANTHER" id="PTHR31900:SF30">
    <property type="entry name" value="SUPERFAMILY PROTEIN, PUTATIVE-RELATED"/>
    <property type="match status" value="1"/>
</dbReference>
<evidence type="ECO:0000259" key="1">
    <source>
        <dbReference type="PROSITE" id="PS50181"/>
    </source>
</evidence>
<evidence type="ECO:0000313" key="2">
    <source>
        <dbReference type="EMBL" id="KAK9912389.1"/>
    </source>
</evidence>
<dbReference type="SMART" id="SM00256">
    <property type="entry name" value="FBOX"/>
    <property type="match status" value="1"/>
</dbReference>
<dbReference type="PANTHER" id="PTHR31900">
    <property type="entry name" value="F-BOX/RNI SUPERFAMILY PROTEIN-RELATED"/>
    <property type="match status" value="1"/>
</dbReference>
<comment type="caution">
    <text evidence="2">The sequence shown here is derived from an EMBL/GenBank/DDBJ whole genome shotgun (WGS) entry which is preliminary data.</text>
</comment>
<dbReference type="AlphaFoldDB" id="A0AAW1VYD7"/>
<protein>
    <recommendedName>
        <fullName evidence="1">F-box domain-containing protein</fullName>
    </recommendedName>
</protein>
<dbReference type="InterPro" id="IPR032675">
    <property type="entry name" value="LRR_dom_sf"/>
</dbReference>
<dbReference type="SUPFAM" id="SSF81383">
    <property type="entry name" value="F-box domain"/>
    <property type="match status" value="1"/>
</dbReference>
<proteinExistence type="predicted"/>
<feature type="domain" description="F-box" evidence="1">
    <location>
        <begin position="9"/>
        <end position="56"/>
    </location>
</feature>
<name>A0AAW1VYD7_RUBAR</name>
<dbReference type="InterPro" id="IPR055411">
    <property type="entry name" value="LRR_FXL15/At3g58940/PEG3-like"/>
</dbReference>
<gene>
    <name evidence="2" type="ORF">M0R45_036256</name>
</gene>
<dbReference type="EMBL" id="JBEDUW010000007">
    <property type="protein sequence ID" value="KAK9912389.1"/>
    <property type="molecule type" value="Genomic_DNA"/>
</dbReference>
<accession>A0AAW1VYD7</accession>
<dbReference type="PROSITE" id="PS50181">
    <property type="entry name" value="FBOX"/>
    <property type="match status" value="1"/>
</dbReference>
<evidence type="ECO:0000313" key="3">
    <source>
        <dbReference type="Proteomes" id="UP001457282"/>
    </source>
</evidence>
<dbReference type="InterPro" id="IPR050232">
    <property type="entry name" value="FBL13/AtMIF1-like"/>
</dbReference>
<dbReference type="InterPro" id="IPR036047">
    <property type="entry name" value="F-box-like_dom_sf"/>
</dbReference>
<dbReference type="CDD" id="cd09917">
    <property type="entry name" value="F-box_SF"/>
    <property type="match status" value="1"/>
</dbReference>
<dbReference type="Gene3D" id="3.80.10.10">
    <property type="entry name" value="Ribonuclease Inhibitor"/>
    <property type="match status" value="1"/>
</dbReference>
<dbReference type="Pfam" id="PF24758">
    <property type="entry name" value="LRR_At5g56370"/>
    <property type="match status" value="1"/>
</dbReference>
<organism evidence="2 3">
    <name type="scientific">Rubus argutus</name>
    <name type="common">Southern blackberry</name>
    <dbReference type="NCBI Taxonomy" id="59490"/>
    <lineage>
        <taxon>Eukaryota</taxon>
        <taxon>Viridiplantae</taxon>
        <taxon>Streptophyta</taxon>
        <taxon>Embryophyta</taxon>
        <taxon>Tracheophyta</taxon>
        <taxon>Spermatophyta</taxon>
        <taxon>Magnoliopsida</taxon>
        <taxon>eudicotyledons</taxon>
        <taxon>Gunneridae</taxon>
        <taxon>Pentapetalae</taxon>
        <taxon>rosids</taxon>
        <taxon>fabids</taxon>
        <taxon>Rosales</taxon>
        <taxon>Rosaceae</taxon>
        <taxon>Rosoideae</taxon>
        <taxon>Rosoideae incertae sedis</taxon>
        <taxon>Rubus</taxon>
    </lineage>
</organism>
<sequence length="469" mass="53772">MMLGKKLWSDRFSNLPDEVAHHILSFLSFKELARVGIVSKRCREFYLSLPLVYLDARTNQKRAELMSFWDRYMFHRGDKKMQRFYIAWRFSTSDTANKVCDEHFRIITWIYNAVRCKVEELDLNFIVCGMTTFALPSCLYQSQYLKSLILKCTNEMTLEVPSVSLSCNLRYLQLSLVKIVDERVCRWISCSCKCIKELQLILVKGLQNIAIKSSSLESFKLVSGCGMDLVHLNISGGKLENIDLNWSFGISPDNHSLNIDAPNLKALKWVGLVLNSQNLGKLMNLQSAFIFLQPKVNDDLSEVFGSICRTKILILNENTMKAMFKQSSMQAPLNDILRLGLQFTSFSNDLVPIMVFLLRRMCKLNILVIGSEPSISNPWSISQSSSGFDMGYWKLQDLTFVYQLTELTIDLSNGSNEIEFAKYVLENASNLRKIVIRHRLGSQNLNSVVRKVTRCKVISRAIIVIQEIR</sequence>